<dbReference type="InterPro" id="IPR016292">
    <property type="entry name" value="Epoxide_hydrolase"/>
</dbReference>
<gene>
    <name evidence="5" type="ORF">KDL28_36775</name>
</gene>
<dbReference type="Pfam" id="PF06441">
    <property type="entry name" value="EHN"/>
    <property type="match status" value="1"/>
</dbReference>
<keyword evidence="3 5" id="KW-0378">Hydrolase</keyword>
<keyword evidence="6" id="KW-1185">Reference proteome</keyword>
<dbReference type="Proteomes" id="UP001165283">
    <property type="component" value="Unassembled WGS sequence"/>
</dbReference>
<keyword evidence="2" id="KW-0058">Aromatic hydrocarbons catabolism</keyword>
<dbReference type="InterPro" id="IPR000639">
    <property type="entry name" value="Epox_hydrolase-like"/>
</dbReference>
<dbReference type="PIRSF" id="PIRSF001112">
    <property type="entry name" value="Epoxide_hydrolase"/>
    <property type="match status" value="1"/>
</dbReference>
<protein>
    <submittedName>
        <fullName evidence="5">Epoxide hydrolase N-terminal domain-containing protein</fullName>
    </submittedName>
</protein>
<evidence type="ECO:0000313" key="6">
    <source>
        <dbReference type="Proteomes" id="UP001165283"/>
    </source>
</evidence>
<evidence type="ECO:0000256" key="1">
    <source>
        <dbReference type="ARBA" id="ARBA00010088"/>
    </source>
</evidence>
<dbReference type="RefSeq" id="WP_252446159.1">
    <property type="nucleotide sequence ID" value="NZ_JAGSOV010000087.1"/>
</dbReference>
<dbReference type="InterPro" id="IPR029058">
    <property type="entry name" value="AB_hydrolase_fold"/>
</dbReference>
<dbReference type="GO" id="GO:0016787">
    <property type="term" value="F:hydrolase activity"/>
    <property type="evidence" value="ECO:0007669"/>
    <property type="project" value="UniProtKB-KW"/>
</dbReference>
<evidence type="ECO:0000256" key="3">
    <source>
        <dbReference type="ARBA" id="ARBA00022801"/>
    </source>
</evidence>
<organism evidence="5 6">
    <name type="scientific">Pseudonocardia humida</name>
    <dbReference type="NCBI Taxonomy" id="2800819"/>
    <lineage>
        <taxon>Bacteria</taxon>
        <taxon>Bacillati</taxon>
        <taxon>Actinomycetota</taxon>
        <taxon>Actinomycetes</taxon>
        <taxon>Pseudonocardiales</taxon>
        <taxon>Pseudonocardiaceae</taxon>
        <taxon>Pseudonocardia</taxon>
    </lineage>
</organism>
<reference evidence="5" key="1">
    <citation type="submission" date="2021-04" db="EMBL/GenBank/DDBJ databases">
        <title>Pseudonocardia sp. nov., isolated from sandy soil of mangrove forest.</title>
        <authorList>
            <person name="Zan Z."/>
            <person name="Huang R."/>
            <person name="Liu W."/>
        </authorList>
    </citation>
    <scope>NUCLEOTIDE SEQUENCE</scope>
    <source>
        <strain evidence="5">S2-4</strain>
    </source>
</reference>
<dbReference type="PANTHER" id="PTHR21661">
    <property type="entry name" value="EPOXIDE HYDROLASE 1-RELATED"/>
    <property type="match status" value="1"/>
</dbReference>
<proteinExistence type="inferred from homology"/>
<sequence>MGTDTDITPFTLDTPQAELDDLADRLARTRWPRELPGVGWERGIPVGYLRELARYWSDGFDWRAQERRINAFDQFTTEVDGQSIHFLHVRSPEPDALPLLVSHGWPSSVVEFLEVIGPLTDPRAHGADPSTAFHLVVPSLPGFAFSPPVRETGWGLPRTVDAYAELMRRLGYDRYGTQGGDIGGGVAGMLAAAAPKVGGQVVGIHMNGPSSFAPLPEGVELTDAERVRAERDAEFERTGSGYLALQANQPSTIGVALNDSPVGQLAWIAEKFRAWTDPAKSTPDEAVDRDLLLTNVTATWLSGAGAGSAHFVYESMHGPLAWAAPDAAGAAPEGSWSGPSVPTGIAVFAGDNSIRARFDDGSVTRWTEYDRGGHFAALEVPDLLVHDVREFFATVR</sequence>
<feature type="domain" description="Epoxide hydrolase N-terminal" evidence="4">
    <location>
        <begin position="7"/>
        <end position="112"/>
    </location>
</feature>
<evidence type="ECO:0000313" key="5">
    <source>
        <dbReference type="EMBL" id="MCO1660619.1"/>
    </source>
</evidence>
<dbReference type="PRINTS" id="PR00412">
    <property type="entry name" value="EPOXHYDRLASE"/>
</dbReference>
<dbReference type="InterPro" id="IPR010497">
    <property type="entry name" value="Epoxide_hydro_N"/>
</dbReference>
<dbReference type="EMBL" id="JAGSOV010000087">
    <property type="protein sequence ID" value="MCO1660619.1"/>
    <property type="molecule type" value="Genomic_DNA"/>
</dbReference>
<comment type="similarity">
    <text evidence="1">Belongs to the peptidase S33 family.</text>
</comment>
<evidence type="ECO:0000259" key="4">
    <source>
        <dbReference type="Pfam" id="PF06441"/>
    </source>
</evidence>
<dbReference type="SUPFAM" id="SSF53474">
    <property type="entry name" value="alpha/beta-Hydrolases"/>
    <property type="match status" value="1"/>
</dbReference>
<comment type="caution">
    <text evidence="5">The sequence shown here is derived from an EMBL/GenBank/DDBJ whole genome shotgun (WGS) entry which is preliminary data.</text>
</comment>
<name>A0ABT1ADF3_9PSEU</name>
<evidence type="ECO:0000256" key="2">
    <source>
        <dbReference type="ARBA" id="ARBA00022797"/>
    </source>
</evidence>
<dbReference type="PANTHER" id="PTHR21661:SF35">
    <property type="entry name" value="EPOXIDE HYDROLASE"/>
    <property type="match status" value="1"/>
</dbReference>
<accession>A0ABT1ADF3</accession>
<dbReference type="Gene3D" id="3.40.50.1820">
    <property type="entry name" value="alpha/beta hydrolase"/>
    <property type="match status" value="1"/>
</dbReference>